<dbReference type="Gene3D" id="2.40.50.1020">
    <property type="entry name" value="LytTr DNA-binding domain"/>
    <property type="match status" value="1"/>
</dbReference>
<dbReference type="InterPro" id="IPR050595">
    <property type="entry name" value="Bact_response_regulator"/>
</dbReference>
<evidence type="ECO:0000313" key="6">
    <source>
        <dbReference type="Proteomes" id="UP000253436"/>
    </source>
</evidence>
<dbReference type="PROSITE" id="PS50930">
    <property type="entry name" value="HTH_LYTTR"/>
    <property type="match status" value="1"/>
</dbReference>
<dbReference type="OrthoDB" id="2962330at2"/>
<sequence length="232" mass="26159">MPDNIKSKILITDDDVFISEQLNSILEDLGYDVTAIAFNAESAIKALETNPPDLAILDINMHGSNQGFEIAKYINEQLQIPFIFLTSFADANTVKEASKLTPDGYLLKPFNEANIFSTINIVLNRYAINHSYFTIKIGHELHKVKEEELLFISSSDKYIEIHTSTKKYLKRDSIDGFITANKLTDVCRVHRSYAVKLTKIDSVKGAIIHIAEHEIPISNTYKTAFKNAYNAL</sequence>
<comment type="caution">
    <text evidence="5">The sequence shown here is derived from an EMBL/GenBank/DDBJ whole genome shotgun (WGS) entry which is preliminary data.</text>
</comment>
<gene>
    <name evidence="5" type="ORF">DFQ08_101837</name>
</gene>
<dbReference type="InterPro" id="IPR007492">
    <property type="entry name" value="LytTR_DNA-bd_dom"/>
</dbReference>
<dbReference type="EMBL" id="QPJO01000001">
    <property type="protein sequence ID" value="RCW94034.1"/>
    <property type="molecule type" value="Genomic_DNA"/>
</dbReference>
<accession>A0A368ZJY1</accession>
<dbReference type="InterPro" id="IPR001789">
    <property type="entry name" value="Sig_transdc_resp-reg_receiver"/>
</dbReference>
<dbReference type="Pfam" id="PF04397">
    <property type="entry name" value="LytTR"/>
    <property type="match status" value="1"/>
</dbReference>
<dbReference type="SUPFAM" id="SSF52172">
    <property type="entry name" value="CheY-like"/>
    <property type="match status" value="1"/>
</dbReference>
<dbReference type="CDD" id="cd17534">
    <property type="entry name" value="REC_DC-like"/>
    <property type="match status" value="1"/>
</dbReference>
<dbReference type="PROSITE" id="PS50110">
    <property type="entry name" value="RESPONSE_REGULATORY"/>
    <property type="match status" value="1"/>
</dbReference>
<feature type="domain" description="Response regulatory" evidence="3">
    <location>
        <begin position="8"/>
        <end position="123"/>
    </location>
</feature>
<name>A0A368ZJY1_9FLAO</name>
<dbReference type="AlphaFoldDB" id="A0A368ZJY1"/>
<dbReference type="Gene3D" id="3.40.50.2300">
    <property type="match status" value="1"/>
</dbReference>
<organism evidence="5 6">
    <name type="scientific">Winogradskyella arenosi</name>
    <dbReference type="NCBI Taxonomy" id="533325"/>
    <lineage>
        <taxon>Bacteria</taxon>
        <taxon>Pseudomonadati</taxon>
        <taxon>Bacteroidota</taxon>
        <taxon>Flavobacteriia</taxon>
        <taxon>Flavobacteriales</taxon>
        <taxon>Flavobacteriaceae</taxon>
        <taxon>Winogradskyella</taxon>
    </lineage>
</organism>
<feature type="domain" description="HTH LytTR-type" evidence="4">
    <location>
        <begin position="133"/>
        <end position="231"/>
    </location>
</feature>
<evidence type="ECO:0000259" key="3">
    <source>
        <dbReference type="PROSITE" id="PS50110"/>
    </source>
</evidence>
<dbReference type="GO" id="GO:0000160">
    <property type="term" value="P:phosphorelay signal transduction system"/>
    <property type="evidence" value="ECO:0007669"/>
    <property type="project" value="InterPro"/>
</dbReference>
<dbReference type="PANTHER" id="PTHR44591:SF3">
    <property type="entry name" value="RESPONSE REGULATORY DOMAIN-CONTAINING PROTEIN"/>
    <property type="match status" value="1"/>
</dbReference>
<dbReference type="GO" id="GO:0003677">
    <property type="term" value="F:DNA binding"/>
    <property type="evidence" value="ECO:0007669"/>
    <property type="project" value="InterPro"/>
</dbReference>
<dbReference type="Pfam" id="PF00072">
    <property type="entry name" value="Response_reg"/>
    <property type="match status" value="1"/>
</dbReference>
<keyword evidence="1 2" id="KW-0597">Phosphoprotein</keyword>
<dbReference type="SMART" id="SM00448">
    <property type="entry name" value="REC"/>
    <property type="match status" value="1"/>
</dbReference>
<keyword evidence="6" id="KW-1185">Reference proteome</keyword>
<protein>
    <submittedName>
        <fullName evidence="5">LytTR family two component transcriptional regulator</fullName>
    </submittedName>
</protein>
<reference evidence="5 6" key="1">
    <citation type="submission" date="2018-07" db="EMBL/GenBank/DDBJ databases">
        <title>Genomic Encyclopedia of Type Strains, Phase III (KMG-III): the genomes of soil and plant-associated and newly described type strains.</title>
        <authorList>
            <person name="Whitman W."/>
        </authorList>
    </citation>
    <scope>NUCLEOTIDE SEQUENCE [LARGE SCALE GENOMIC DNA]</scope>
    <source>
        <strain evidence="5 6">CECT 7958</strain>
    </source>
</reference>
<dbReference type="RefSeq" id="WP_114308509.1">
    <property type="nucleotide sequence ID" value="NZ_QPJO01000001.1"/>
</dbReference>
<proteinExistence type="predicted"/>
<evidence type="ECO:0000256" key="1">
    <source>
        <dbReference type="ARBA" id="ARBA00022553"/>
    </source>
</evidence>
<feature type="modified residue" description="4-aspartylphosphate" evidence="2">
    <location>
        <position position="58"/>
    </location>
</feature>
<dbReference type="Proteomes" id="UP000253436">
    <property type="component" value="Unassembled WGS sequence"/>
</dbReference>
<dbReference type="PANTHER" id="PTHR44591">
    <property type="entry name" value="STRESS RESPONSE REGULATOR PROTEIN 1"/>
    <property type="match status" value="1"/>
</dbReference>
<dbReference type="SMART" id="SM00850">
    <property type="entry name" value="LytTR"/>
    <property type="match status" value="1"/>
</dbReference>
<evidence type="ECO:0000313" key="5">
    <source>
        <dbReference type="EMBL" id="RCW94034.1"/>
    </source>
</evidence>
<dbReference type="InterPro" id="IPR011006">
    <property type="entry name" value="CheY-like_superfamily"/>
</dbReference>
<evidence type="ECO:0000256" key="2">
    <source>
        <dbReference type="PROSITE-ProRule" id="PRU00169"/>
    </source>
</evidence>
<evidence type="ECO:0000259" key="4">
    <source>
        <dbReference type="PROSITE" id="PS50930"/>
    </source>
</evidence>